<keyword evidence="4" id="KW-1185">Reference proteome</keyword>
<dbReference type="RefSeq" id="WP_062282900.1">
    <property type="nucleotide sequence ID" value="NZ_DF968181.1"/>
</dbReference>
<dbReference type="InterPro" id="IPR003646">
    <property type="entry name" value="SH3-like_bac-type"/>
</dbReference>
<dbReference type="Pfam" id="PF08239">
    <property type="entry name" value="SH3_3"/>
    <property type="match status" value="1"/>
</dbReference>
<dbReference type="OrthoDB" id="163971at2"/>
<proteinExistence type="predicted"/>
<keyword evidence="1" id="KW-1133">Transmembrane helix</keyword>
<keyword evidence="1" id="KW-0812">Transmembrane</keyword>
<dbReference type="Proteomes" id="UP000053370">
    <property type="component" value="Unassembled WGS sequence"/>
</dbReference>
<keyword evidence="1" id="KW-0472">Membrane</keyword>
<dbReference type="Gene3D" id="2.30.30.40">
    <property type="entry name" value="SH3 Domains"/>
    <property type="match status" value="1"/>
</dbReference>
<feature type="domain" description="SH3b" evidence="2">
    <location>
        <begin position="66"/>
        <end position="120"/>
    </location>
</feature>
<feature type="transmembrane region" description="Helical" evidence="1">
    <location>
        <begin position="185"/>
        <end position="207"/>
    </location>
</feature>
<evidence type="ECO:0000313" key="4">
    <source>
        <dbReference type="Proteomes" id="UP000053370"/>
    </source>
</evidence>
<evidence type="ECO:0000313" key="3">
    <source>
        <dbReference type="EMBL" id="GAP41518.1"/>
    </source>
</evidence>
<dbReference type="EMBL" id="DF968181">
    <property type="protein sequence ID" value="GAP41518.1"/>
    <property type="molecule type" value="Genomic_DNA"/>
</dbReference>
<dbReference type="STRING" id="1678840.ATC1_131510"/>
<evidence type="ECO:0000256" key="1">
    <source>
        <dbReference type="SAM" id="Phobius"/>
    </source>
</evidence>
<reference evidence="3" key="1">
    <citation type="journal article" date="2015" name="Genome Announc.">
        <title>Draft Genome Sequence of Anaerolineae Strain TC1, a Novel Isolate from a Methanogenic Wastewater Treatment System.</title>
        <authorList>
            <person name="Matsuura N."/>
            <person name="Tourlousse D.M."/>
            <person name="Sun L."/>
            <person name="Toyonaga M."/>
            <person name="Kuroda K."/>
            <person name="Ohashi A."/>
            <person name="Cruz R."/>
            <person name="Yamaguchi T."/>
            <person name="Sekiguchi Y."/>
        </authorList>
    </citation>
    <scope>NUCLEOTIDE SEQUENCE [LARGE SCALE GENOMIC DNA]</scope>
    <source>
        <strain evidence="3">TC1</strain>
    </source>
</reference>
<gene>
    <name evidence="3" type="ORF">ATC1_131510</name>
</gene>
<sequence length="210" mass="22820">MVLKTYHENIRQIRKELLSIIGLFSFFVFHVYTVSAQIPTVSIPTVTSTDQGVVVTVKNDPANPQINLRSGPGTEYDKVGTMVINQKAVAKGRTEGGGWILIEYAGGPGGYAWVYSSYVDYLGDLPIVTIPNTPTPRITNTIDPTLAAQFIITVEPTRLATFTQPVPLSIPTFRTNQSSVINRTIPMGLVISASAILGLIIGLFTLAQRK</sequence>
<accession>A0A0S7BUT6</accession>
<organism evidence="3">
    <name type="scientific">Flexilinea flocculi</name>
    <dbReference type="NCBI Taxonomy" id="1678840"/>
    <lineage>
        <taxon>Bacteria</taxon>
        <taxon>Bacillati</taxon>
        <taxon>Chloroflexota</taxon>
        <taxon>Anaerolineae</taxon>
        <taxon>Anaerolineales</taxon>
        <taxon>Anaerolineaceae</taxon>
        <taxon>Flexilinea</taxon>
    </lineage>
</organism>
<evidence type="ECO:0000259" key="2">
    <source>
        <dbReference type="Pfam" id="PF08239"/>
    </source>
</evidence>
<dbReference type="AlphaFoldDB" id="A0A0S7BUT6"/>
<name>A0A0S7BUT6_9CHLR</name>
<protein>
    <submittedName>
        <fullName evidence="3">Protein containing bacterial SH3 domain</fullName>
    </submittedName>
</protein>